<reference evidence="2 3" key="1">
    <citation type="journal article" date="2017" name="ISME J.">
        <title>Energy and carbon metabolisms in a deep terrestrial subsurface fluid microbial community.</title>
        <authorList>
            <person name="Momper L."/>
            <person name="Jungbluth S.P."/>
            <person name="Lee M.D."/>
            <person name="Amend J.P."/>
        </authorList>
    </citation>
    <scope>NUCLEOTIDE SEQUENCE [LARGE SCALE GENOMIC DNA]</scope>
    <source>
        <strain evidence="2">SURF_29</strain>
    </source>
</reference>
<dbReference type="AlphaFoldDB" id="A0A419DAW5"/>
<protein>
    <submittedName>
        <fullName evidence="2">Polymer-forming cytoskeletal protein</fullName>
    </submittedName>
</protein>
<dbReference type="InterPro" id="IPR007607">
    <property type="entry name" value="BacA/B"/>
</dbReference>
<name>A0A419DAW5_9BACT</name>
<sequence>MFEKEKKEEVFTASSKDTETVVGSSVKLKGNLRSDGDININGSVSGDVKTKASVQIGPNANVVASVKAQNVYVSGTVQGNIEASETLQISETGKVYGDIHAGVLSVSPGAVFSGKCIMVETKEEIELEPILEEEPVSEEKEETK</sequence>
<accession>A0A419DAW5</accession>
<evidence type="ECO:0000313" key="2">
    <source>
        <dbReference type="EMBL" id="RJO60202.1"/>
    </source>
</evidence>
<gene>
    <name evidence="2" type="ORF">C4544_05500</name>
</gene>
<dbReference type="Pfam" id="PF04519">
    <property type="entry name" value="Bactofilin"/>
    <property type="match status" value="1"/>
</dbReference>
<evidence type="ECO:0000256" key="1">
    <source>
        <dbReference type="ARBA" id="ARBA00044755"/>
    </source>
</evidence>
<dbReference type="PANTHER" id="PTHR35024:SF4">
    <property type="entry name" value="POLYMER-FORMING CYTOSKELETAL PROTEIN"/>
    <property type="match status" value="1"/>
</dbReference>
<dbReference type="EMBL" id="QZJW01000050">
    <property type="protein sequence ID" value="RJO60202.1"/>
    <property type="molecule type" value="Genomic_DNA"/>
</dbReference>
<comment type="caution">
    <text evidence="2">The sequence shown here is derived from an EMBL/GenBank/DDBJ whole genome shotgun (WGS) entry which is preliminary data.</text>
</comment>
<dbReference type="Proteomes" id="UP000285655">
    <property type="component" value="Unassembled WGS sequence"/>
</dbReference>
<evidence type="ECO:0000313" key="3">
    <source>
        <dbReference type="Proteomes" id="UP000285655"/>
    </source>
</evidence>
<proteinExistence type="inferred from homology"/>
<organism evidence="2 3">
    <name type="scientific">candidate division WS5 bacterium</name>
    <dbReference type="NCBI Taxonomy" id="2093353"/>
    <lineage>
        <taxon>Bacteria</taxon>
        <taxon>candidate division WS5</taxon>
    </lineage>
</organism>
<comment type="similarity">
    <text evidence="1">Belongs to the bactofilin family.</text>
</comment>
<dbReference type="PANTHER" id="PTHR35024">
    <property type="entry name" value="HYPOTHETICAL CYTOSOLIC PROTEIN"/>
    <property type="match status" value="1"/>
</dbReference>